<evidence type="ECO:0000313" key="2">
    <source>
        <dbReference type="EMBL" id="MFC6042480.1"/>
    </source>
</evidence>
<evidence type="ECO:0000313" key="3">
    <source>
        <dbReference type="Proteomes" id="UP001596135"/>
    </source>
</evidence>
<organism evidence="2 3">
    <name type="scientific">Nocardioides hankookensis</name>
    <dbReference type="NCBI Taxonomy" id="443157"/>
    <lineage>
        <taxon>Bacteria</taxon>
        <taxon>Bacillati</taxon>
        <taxon>Actinomycetota</taxon>
        <taxon>Actinomycetes</taxon>
        <taxon>Propionibacteriales</taxon>
        <taxon>Nocardioidaceae</taxon>
        <taxon>Nocardioides</taxon>
    </lineage>
</organism>
<comment type="caution">
    <text evidence="2">The sequence shown here is derived from an EMBL/GenBank/DDBJ whole genome shotgun (WGS) entry which is preliminary data.</text>
</comment>
<accession>A0ABW1LG47</accession>
<keyword evidence="3" id="KW-1185">Reference proteome</keyword>
<dbReference type="RefSeq" id="WP_379151279.1">
    <property type="nucleotide sequence ID" value="NZ_JBHSRJ010000003.1"/>
</dbReference>
<proteinExistence type="predicted"/>
<dbReference type="EMBL" id="JBHSRJ010000003">
    <property type="protein sequence ID" value="MFC6042480.1"/>
    <property type="molecule type" value="Genomic_DNA"/>
</dbReference>
<evidence type="ECO:0000256" key="1">
    <source>
        <dbReference type="SAM" id="MobiDB-lite"/>
    </source>
</evidence>
<feature type="region of interest" description="Disordered" evidence="1">
    <location>
        <begin position="23"/>
        <end position="52"/>
    </location>
</feature>
<evidence type="ECO:0008006" key="4">
    <source>
        <dbReference type="Google" id="ProtNLM"/>
    </source>
</evidence>
<name>A0ABW1LG47_9ACTN</name>
<reference evidence="3" key="1">
    <citation type="journal article" date="2019" name="Int. J. Syst. Evol. Microbiol.">
        <title>The Global Catalogue of Microorganisms (GCM) 10K type strain sequencing project: providing services to taxonomists for standard genome sequencing and annotation.</title>
        <authorList>
            <consortium name="The Broad Institute Genomics Platform"/>
            <consortium name="The Broad Institute Genome Sequencing Center for Infectious Disease"/>
            <person name="Wu L."/>
            <person name="Ma J."/>
        </authorList>
    </citation>
    <scope>NUCLEOTIDE SEQUENCE [LARGE SCALE GENOMIC DNA]</scope>
    <source>
        <strain evidence="3">CCUG 54522</strain>
    </source>
</reference>
<dbReference type="Proteomes" id="UP001596135">
    <property type="component" value="Unassembled WGS sequence"/>
</dbReference>
<gene>
    <name evidence="2" type="ORF">ACFPYL_05325</name>
</gene>
<protein>
    <recommendedName>
        <fullName evidence="4">PE domain-containing protein</fullName>
    </recommendedName>
</protein>
<sequence>MTLEMLKGDVDAAAQKIGAAADGIGATEPGPHLSGVHGALPDSQSAGAAQSLAESWGTAVSDLSRDLGALRDKMVAAANHLEAEDEVVQTAFHRPMVGAQ</sequence>